<evidence type="ECO:0000256" key="4">
    <source>
        <dbReference type="SAM" id="MobiDB-lite"/>
    </source>
</evidence>
<dbReference type="SUPFAM" id="SSF56672">
    <property type="entry name" value="DNA/RNA polymerases"/>
    <property type="match status" value="1"/>
</dbReference>
<organism evidence="6 7">
    <name type="scientific">Cellulomonas avistercoris</name>
    <dbReference type="NCBI Taxonomy" id="2762242"/>
    <lineage>
        <taxon>Bacteria</taxon>
        <taxon>Bacillati</taxon>
        <taxon>Actinomycetota</taxon>
        <taxon>Actinomycetes</taxon>
        <taxon>Micrococcales</taxon>
        <taxon>Cellulomonadaceae</taxon>
        <taxon>Cellulomonas</taxon>
    </lineage>
</organism>
<dbReference type="Gene3D" id="3.30.70.270">
    <property type="match status" value="1"/>
</dbReference>
<name>A0ABR8Q9I3_9CELL</name>
<comment type="caution">
    <text evidence="6">The sequence shown here is derived from an EMBL/GenBank/DDBJ whole genome shotgun (WGS) entry which is preliminary data.</text>
</comment>
<dbReference type="InterPro" id="IPR043502">
    <property type="entry name" value="DNA/RNA_pol_sf"/>
</dbReference>
<keyword evidence="7" id="KW-1185">Reference proteome</keyword>
<comment type="similarity">
    <text evidence="1">Belongs to the DNA polymerase type-Y family.</text>
</comment>
<evidence type="ECO:0000259" key="5">
    <source>
        <dbReference type="PROSITE" id="PS50173"/>
    </source>
</evidence>
<dbReference type="InterPro" id="IPR043128">
    <property type="entry name" value="Rev_trsase/Diguanyl_cyclase"/>
</dbReference>
<gene>
    <name evidence="6" type="ORF">H9657_02140</name>
</gene>
<dbReference type="PANTHER" id="PTHR35369:SF2">
    <property type="entry name" value="BLR3025 PROTEIN"/>
    <property type="match status" value="1"/>
</dbReference>
<comment type="function">
    <text evidence="3">Poorly processive, error-prone DNA polymerase involved in untargeted mutagenesis. Copies undamaged DNA at stalled replication forks, which arise in vivo from mismatched or misaligned primer ends. These misaligned primers can be extended by PolIV. Exhibits no 3'-5' exonuclease (proofreading) activity. May be involved in translesional synthesis, in conjunction with the beta clamp from PolIII.</text>
</comment>
<dbReference type="CDD" id="cd03468">
    <property type="entry name" value="PolY_like"/>
    <property type="match status" value="1"/>
</dbReference>
<feature type="compositionally biased region" description="Basic and acidic residues" evidence="4">
    <location>
        <begin position="231"/>
        <end position="242"/>
    </location>
</feature>
<dbReference type="Gene3D" id="3.40.1170.60">
    <property type="match status" value="1"/>
</dbReference>
<protein>
    <submittedName>
        <fullName evidence="6">DNA polymerase Y family protein</fullName>
    </submittedName>
</protein>
<sequence length="564" mass="59752">MSTRTTVVWVPDWPVVAAMVADEVPVDVPAAVHDGRRVTAVSALARADGVRRGMRRRQAQGVCPELVLLPADDARDVRLFEPVAAATETVVAGVEVARPGLLLLPAGGAARYHGSEEALAERIVDAVARATGHECGVGTADGLLAAVLAARTGAVVEPGVSAVFLAPHGVTELVHATSTPEQAAEVAGLVDLLHRLGLRTLGAFAALPGADVHARFGRLGTWARTLASGLDERPPARRRPEADLEVSTELDPPVERVDTATFAGRRLAEQLHADLVARSVTCGRLQIAARTDDGTELVRTWRTDLGGWGALAAARITDRIRWQLDGWLTASAVATVRDRRREARDRDRGAWSVTQPPVDVRAPGDEDDLAPVALVRLTLTALDVAPAGAEAAQLWGGPSGGDLRAHRALERAQSIVGGPGVLTATLQGGRDVRDQVHVRPWGEQSDPPRPADRPWPGRLPDPAPATVLVDPVHVEVRDVHGAPVRVDRRGRLSGPPGSVLTGAGSDRVRVVAGWAGPWLLSDRWWTHPGVAPQVRAHLQVAFDDGGAVLLTHTAGTWTCEADYD</sequence>
<accession>A0ABR8Q9I3</accession>
<evidence type="ECO:0000256" key="1">
    <source>
        <dbReference type="ARBA" id="ARBA00010945"/>
    </source>
</evidence>
<dbReference type="EMBL" id="JACSQV010000001">
    <property type="protein sequence ID" value="MBD7917082.1"/>
    <property type="molecule type" value="Genomic_DNA"/>
</dbReference>
<reference evidence="6 7" key="1">
    <citation type="submission" date="2020-08" db="EMBL/GenBank/DDBJ databases">
        <title>A Genomic Blueprint of the Chicken Gut Microbiome.</title>
        <authorList>
            <person name="Gilroy R."/>
            <person name="Ravi A."/>
            <person name="Getino M."/>
            <person name="Pursley I."/>
            <person name="Horton D.L."/>
            <person name="Alikhan N.-F."/>
            <person name="Baker D."/>
            <person name="Gharbi K."/>
            <person name="Hall N."/>
            <person name="Watson M."/>
            <person name="Adriaenssens E.M."/>
            <person name="Foster-Nyarko E."/>
            <person name="Jarju S."/>
            <person name="Secka A."/>
            <person name="Antonio M."/>
            <person name="Oren A."/>
            <person name="Chaudhuri R."/>
            <person name="La Ragione R.M."/>
            <person name="Hildebrand F."/>
            <person name="Pallen M.J."/>
        </authorList>
    </citation>
    <scope>NUCLEOTIDE SEQUENCE [LARGE SCALE GENOMIC DNA]</scope>
    <source>
        <strain evidence="6 7">Sa3CUA2</strain>
    </source>
</reference>
<dbReference type="PANTHER" id="PTHR35369">
    <property type="entry name" value="BLR3025 PROTEIN-RELATED"/>
    <property type="match status" value="1"/>
</dbReference>
<feature type="region of interest" description="Disordered" evidence="4">
    <location>
        <begin position="438"/>
        <end position="463"/>
    </location>
</feature>
<dbReference type="PROSITE" id="PS50173">
    <property type="entry name" value="UMUC"/>
    <property type="match status" value="1"/>
</dbReference>
<dbReference type="Proteomes" id="UP000604241">
    <property type="component" value="Unassembled WGS sequence"/>
</dbReference>
<dbReference type="RefSeq" id="WP_191779824.1">
    <property type="nucleotide sequence ID" value="NZ_JACSQV010000001.1"/>
</dbReference>
<evidence type="ECO:0000313" key="7">
    <source>
        <dbReference type="Proteomes" id="UP000604241"/>
    </source>
</evidence>
<evidence type="ECO:0000256" key="3">
    <source>
        <dbReference type="ARBA" id="ARBA00025589"/>
    </source>
</evidence>
<dbReference type="InterPro" id="IPR050356">
    <property type="entry name" value="SulA_CellDiv_inhibitor"/>
</dbReference>
<dbReference type="Pfam" id="PF00817">
    <property type="entry name" value="IMS"/>
    <property type="match status" value="1"/>
</dbReference>
<dbReference type="InterPro" id="IPR001126">
    <property type="entry name" value="UmuC"/>
</dbReference>
<evidence type="ECO:0000313" key="6">
    <source>
        <dbReference type="EMBL" id="MBD7917082.1"/>
    </source>
</evidence>
<feature type="region of interest" description="Disordered" evidence="4">
    <location>
        <begin position="231"/>
        <end position="250"/>
    </location>
</feature>
<proteinExistence type="inferred from homology"/>
<keyword evidence="2" id="KW-0227">DNA damage</keyword>
<evidence type="ECO:0000256" key="2">
    <source>
        <dbReference type="ARBA" id="ARBA00022763"/>
    </source>
</evidence>
<feature type="domain" description="UmuC" evidence="5">
    <location>
        <begin position="25"/>
        <end position="151"/>
    </location>
</feature>